<dbReference type="NCBIfam" id="TIGR00254">
    <property type="entry name" value="GGDEF"/>
    <property type="match status" value="1"/>
</dbReference>
<dbReference type="GO" id="GO:1902201">
    <property type="term" value="P:negative regulation of bacterial-type flagellum-dependent cell motility"/>
    <property type="evidence" value="ECO:0007669"/>
    <property type="project" value="TreeGrafter"/>
</dbReference>
<gene>
    <name evidence="6" type="primary">cph2_13</name>
    <name evidence="6" type="ORF">GHA_03678</name>
</gene>
<dbReference type="Pfam" id="PF00072">
    <property type="entry name" value="Response_reg"/>
    <property type="match status" value="1"/>
</dbReference>
<evidence type="ECO:0000256" key="2">
    <source>
        <dbReference type="ARBA" id="ARBA00034247"/>
    </source>
</evidence>
<dbReference type="Gene3D" id="3.30.70.270">
    <property type="match status" value="1"/>
</dbReference>
<dbReference type="InterPro" id="IPR001789">
    <property type="entry name" value="Sig_transdc_resp-reg_receiver"/>
</dbReference>
<comment type="catalytic activity">
    <reaction evidence="2">
        <text>2 GTP = 3',3'-c-di-GMP + 2 diphosphate</text>
        <dbReference type="Rhea" id="RHEA:24898"/>
        <dbReference type="ChEBI" id="CHEBI:33019"/>
        <dbReference type="ChEBI" id="CHEBI:37565"/>
        <dbReference type="ChEBI" id="CHEBI:58805"/>
        <dbReference type="EC" id="2.7.7.65"/>
    </reaction>
</comment>
<dbReference type="GO" id="GO:0052621">
    <property type="term" value="F:diguanylate cyclase activity"/>
    <property type="evidence" value="ECO:0007669"/>
    <property type="project" value="UniProtKB-EC"/>
</dbReference>
<dbReference type="SUPFAM" id="SSF52172">
    <property type="entry name" value="CheY-like"/>
    <property type="match status" value="1"/>
</dbReference>
<evidence type="ECO:0000256" key="3">
    <source>
        <dbReference type="PROSITE-ProRule" id="PRU00169"/>
    </source>
</evidence>
<feature type="domain" description="GGDEF" evidence="5">
    <location>
        <begin position="179"/>
        <end position="315"/>
    </location>
</feature>
<comment type="caution">
    <text evidence="6">The sequence shown here is derived from an EMBL/GenBank/DDBJ whole genome shotgun (WGS) entry which is preliminary data.</text>
</comment>
<dbReference type="FunFam" id="3.30.70.270:FF:000001">
    <property type="entry name" value="Diguanylate cyclase domain protein"/>
    <property type="match status" value="1"/>
</dbReference>
<dbReference type="PANTHER" id="PTHR45138">
    <property type="entry name" value="REGULATORY COMPONENTS OF SENSORY TRANSDUCTION SYSTEM"/>
    <property type="match status" value="1"/>
</dbReference>
<reference evidence="6" key="1">
    <citation type="submission" date="2020-05" db="EMBL/GenBank/DDBJ databases">
        <authorList>
            <person name="Delgado-Blas J."/>
        </authorList>
    </citation>
    <scope>NUCLEOTIDE SEQUENCE</scope>
    <source>
        <strain evidence="6">BB1454</strain>
    </source>
</reference>
<proteinExistence type="predicted"/>
<dbReference type="PANTHER" id="PTHR45138:SF9">
    <property type="entry name" value="DIGUANYLATE CYCLASE DGCM-RELATED"/>
    <property type="match status" value="1"/>
</dbReference>
<dbReference type="Proteomes" id="UP000834458">
    <property type="component" value="Unassembled WGS sequence"/>
</dbReference>
<name>A0AA35DCN9_9BURK</name>
<evidence type="ECO:0000313" key="6">
    <source>
        <dbReference type="EMBL" id="CAB5711240.1"/>
    </source>
</evidence>
<dbReference type="SMART" id="SM00448">
    <property type="entry name" value="REC"/>
    <property type="match status" value="1"/>
</dbReference>
<dbReference type="InterPro" id="IPR050469">
    <property type="entry name" value="Diguanylate_Cyclase"/>
</dbReference>
<dbReference type="InterPro" id="IPR011006">
    <property type="entry name" value="CheY-like_superfamily"/>
</dbReference>
<organism evidence="6 7">
    <name type="scientific">Comamonas aquatica</name>
    <dbReference type="NCBI Taxonomy" id="225991"/>
    <lineage>
        <taxon>Bacteria</taxon>
        <taxon>Pseudomonadati</taxon>
        <taxon>Pseudomonadota</taxon>
        <taxon>Betaproteobacteria</taxon>
        <taxon>Burkholderiales</taxon>
        <taxon>Comamonadaceae</taxon>
        <taxon>Comamonas</taxon>
    </lineage>
</organism>
<dbReference type="InterPro" id="IPR043128">
    <property type="entry name" value="Rev_trsase/Diguanyl_cyclase"/>
</dbReference>
<sequence length="315" mass="34686">MSHASLQPIHPHLLATTHAQKVLVIDDVEMNATLIASVISTLCEVQTATSGTEGLQLALQYNPDLILLDVLMPGMDGFELFRRLKSEPRTAHIPVIFLTAISDMSAEEVGLNMGAADFIAKPFRTAVLLARVRNHLELVRQRHLLERLSHSDGLTGIANRRYFNTMLSREFSRMQRQNQPLGLVMIDVDDFKAFNDHYGHLRGDECLQLVAQAIAQCLQRPGDMVARYGGEEFVCLLPNTPVSGALKLAHDIQTAIAGLQMPHVQAQATDFVTVSMGVAAATPQEVPASHQLLALADARLYRAKRGGRNRIISED</sequence>
<dbReference type="InterPro" id="IPR000160">
    <property type="entry name" value="GGDEF_dom"/>
</dbReference>
<feature type="modified residue" description="4-aspartylphosphate" evidence="3">
    <location>
        <position position="69"/>
    </location>
</feature>
<dbReference type="GO" id="GO:0000160">
    <property type="term" value="P:phosphorelay signal transduction system"/>
    <property type="evidence" value="ECO:0007669"/>
    <property type="project" value="InterPro"/>
</dbReference>
<dbReference type="EMBL" id="CAHPSC010000109">
    <property type="protein sequence ID" value="CAB5711240.1"/>
    <property type="molecule type" value="Genomic_DNA"/>
</dbReference>
<evidence type="ECO:0000259" key="5">
    <source>
        <dbReference type="PROSITE" id="PS50887"/>
    </source>
</evidence>
<dbReference type="PROSITE" id="PS50887">
    <property type="entry name" value="GGDEF"/>
    <property type="match status" value="1"/>
</dbReference>
<keyword evidence="3" id="KW-0597">Phosphoprotein</keyword>
<dbReference type="GO" id="GO:0043709">
    <property type="term" value="P:cell adhesion involved in single-species biofilm formation"/>
    <property type="evidence" value="ECO:0007669"/>
    <property type="project" value="TreeGrafter"/>
</dbReference>
<dbReference type="InterPro" id="IPR029787">
    <property type="entry name" value="Nucleotide_cyclase"/>
</dbReference>
<dbReference type="SMART" id="SM00267">
    <property type="entry name" value="GGDEF"/>
    <property type="match status" value="1"/>
</dbReference>
<dbReference type="EC" id="2.7.7.65" evidence="1"/>
<dbReference type="RefSeq" id="WP_239223030.1">
    <property type="nucleotide sequence ID" value="NZ_CAHPRW010000006.1"/>
</dbReference>
<dbReference type="Pfam" id="PF00990">
    <property type="entry name" value="GGDEF"/>
    <property type="match status" value="1"/>
</dbReference>
<dbReference type="CDD" id="cd01949">
    <property type="entry name" value="GGDEF"/>
    <property type="match status" value="1"/>
</dbReference>
<dbReference type="AlphaFoldDB" id="A0AA35DCN9"/>
<feature type="domain" description="Response regulatory" evidence="4">
    <location>
        <begin position="21"/>
        <end position="136"/>
    </location>
</feature>
<dbReference type="PROSITE" id="PS50110">
    <property type="entry name" value="RESPONSE_REGULATORY"/>
    <property type="match status" value="1"/>
</dbReference>
<accession>A0AA35DCN9</accession>
<dbReference type="GO" id="GO:0005886">
    <property type="term" value="C:plasma membrane"/>
    <property type="evidence" value="ECO:0007669"/>
    <property type="project" value="TreeGrafter"/>
</dbReference>
<dbReference type="SUPFAM" id="SSF55073">
    <property type="entry name" value="Nucleotide cyclase"/>
    <property type="match status" value="1"/>
</dbReference>
<evidence type="ECO:0000259" key="4">
    <source>
        <dbReference type="PROSITE" id="PS50110"/>
    </source>
</evidence>
<evidence type="ECO:0000313" key="7">
    <source>
        <dbReference type="Proteomes" id="UP000834458"/>
    </source>
</evidence>
<protein>
    <recommendedName>
        <fullName evidence="1">diguanylate cyclase</fullName>
        <ecNumber evidence="1">2.7.7.65</ecNumber>
    </recommendedName>
</protein>
<evidence type="ECO:0000256" key="1">
    <source>
        <dbReference type="ARBA" id="ARBA00012528"/>
    </source>
</evidence>
<dbReference type="Gene3D" id="3.40.50.2300">
    <property type="match status" value="1"/>
</dbReference>